<protein>
    <submittedName>
        <fullName evidence="1">Uncharacterized protein</fullName>
    </submittedName>
</protein>
<comment type="caution">
    <text evidence="1">The sequence shown here is derived from an EMBL/GenBank/DDBJ whole genome shotgun (WGS) entry which is preliminary data.</text>
</comment>
<keyword evidence="2" id="KW-1185">Reference proteome</keyword>
<dbReference type="Gene3D" id="3.60.10.10">
    <property type="entry name" value="Endonuclease/exonuclease/phosphatase"/>
    <property type="match status" value="1"/>
</dbReference>
<proteinExistence type="predicted"/>
<gene>
    <name evidence="1" type="ORF">NDU88_003984</name>
</gene>
<dbReference type="AlphaFoldDB" id="A0AAV7NKZ3"/>
<evidence type="ECO:0000313" key="1">
    <source>
        <dbReference type="EMBL" id="KAJ1115762.1"/>
    </source>
</evidence>
<dbReference type="SUPFAM" id="SSF56219">
    <property type="entry name" value="DNase I-like"/>
    <property type="match status" value="1"/>
</dbReference>
<accession>A0AAV7NKZ3</accession>
<evidence type="ECO:0000313" key="2">
    <source>
        <dbReference type="Proteomes" id="UP001066276"/>
    </source>
</evidence>
<dbReference type="Proteomes" id="UP001066276">
    <property type="component" value="Chromosome 8"/>
</dbReference>
<name>A0AAV7NKZ3_PLEWA</name>
<dbReference type="InterPro" id="IPR036691">
    <property type="entry name" value="Endo/exonu/phosph_ase_sf"/>
</dbReference>
<sequence length="128" mass="14832">MRWTSRRCRATRSARVVVASDGTLSMDGRRRERKEARRLVQSVTAEWSSRSGSHRVGTKPHMTAMLCSVMENLHLLDIWREMHPTFSCYTPTHGAYSRLDRFLLASDGTLDVRLIIKSDFCRIIPLFY</sequence>
<dbReference type="EMBL" id="JANPWB010000012">
    <property type="protein sequence ID" value="KAJ1115762.1"/>
    <property type="molecule type" value="Genomic_DNA"/>
</dbReference>
<reference evidence="1" key="1">
    <citation type="journal article" date="2022" name="bioRxiv">
        <title>Sequencing and chromosome-scale assembly of the giantPleurodeles waltlgenome.</title>
        <authorList>
            <person name="Brown T."/>
            <person name="Elewa A."/>
            <person name="Iarovenko S."/>
            <person name="Subramanian E."/>
            <person name="Araus A.J."/>
            <person name="Petzold A."/>
            <person name="Susuki M."/>
            <person name="Suzuki K.-i.T."/>
            <person name="Hayashi T."/>
            <person name="Toyoda A."/>
            <person name="Oliveira C."/>
            <person name="Osipova E."/>
            <person name="Leigh N.D."/>
            <person name="Simon A."/>
            <person name="Yun M.H."/>
        </authorList>
    </citation>
    <scope>NUCLEOTIDE SEQUENCE</scope>
    <source>
        <strain evidence="1">20211129_DDA</strain>
        <tissue evidence="1">Liver</tissue>
    </source>
</reference>
<organism evidence="1 2">
    <name type="scientific">Pleurodeles waltl</name>
    <name type="common">Iberian ribbed newt</name>
    <dbReference type="NCBI Taxonomy" id="8319"/>
    <lineage>
        <taxon>Eukaryota</taxon>
        <taxon>Metazoa</taxon>
        <taxon>Chordata</taxon>
        <taxon>Craniata</taxon>
        <taxon>Vertebrata</taxon>
        <taxon>Euteleostomi</taxon>
        <taxon>Amphibia</taxon>
        <taxon>Batrachia</taxon>
        <taxon>Caudata</taxon>
        <taxon>Salamandroidea</taxon>
        <taxon>Salamandridae</taxon>
        <taxon>Pleurodelinae</taxon>
        <taxon>Pleurodeles</taxon>
    </lineage>
</organism>